<feature type="transmembrane region" description="Helical" evidence="6">
    <location>
        <begin position="153"/>
        <end position="175"/>
    </location>
</feature>
<dbReference type="Pfam" id="PF02653">
    <property type="entry name" value="BPD_transp_2"/>
    <property type="match status" value="1"/>
</dbReference>
<dbReference type="EMBL" id="BJJW01000006">
    <property type="protein sequence ID" value="GDZ83911.1"/>
    <property type="molecule type" value="Genomic_DNA"/>
</dbReference>
<keyword evidence="3 6" id="KW-0812">Transmembrane</keyword>
<evidence type="ECO:0000256" key="4">
    <source>
        <dbReference type="ARBA" id="ARBA00022989"/>
    </source>
</evidence>
<sequence>MDRKHLKYTLTWALLITMLFVLIELLTVFDIIGQYGITTIVLIGINLIAAVGLNLVIGMSGQFSLGHAGFMAIGAYATALMTTALPSIYGFILSLLVGGLISGLVALAVGIPTLRLRGDYLAIATLGVSEIIRIIIINMKITRGPAGIFGIPAFVNWQMVFVLSVIVIIIVVNFVRSTSGQAIIAVRDNDIAAESLGINTTKYKVMAFVAGAILAAIAGGLRASFIQSVSPQDYTFMQSITILIIVVLGGIGSISGTVVTAIILGVLDVVLQNFGTLRMVIYALVLIIVMIFRPKGLLGTTEFSLQKLLFNSGGSHDHNDSKNARS</sequence>
<evidence type="ECO:0000313" key="7">
    <source>
        <dbReference type="EMBL" id="GDZ83911.1"/>
    </source>
</evidence>
<feature type="transmembrane region" description="Helical" evidence="6">
    <location>
        <begin position="205"/>
        <end position="225"/>
    </location>
</feature>
<dbReference type="AlphaFoldDB" id="A0A5A5TYQ1"/>
<dbReference type="GO" id="GO:0005886">
    <property type="term" value="C:plasma membrane"/>
    <property type="evidence" value="ECO:0007669"/>
    <property type="project" value="UniProtKB-SubCell"/>
</dbReference>
<proteinExistence type="predicted"/>
<evidence type="ECO:0000256" key="2">
    <source>
        <dbReference type="ARBA" id="ARBA00022475"/>
    </source>
</evidence>
<dbReference type="InterPro" id="IPR043428">
    <property type="entry name" value="LivM-like"/>
</dbReference>
<dbReference type="GO" id="GO:0015658">
    <property type="term" value="F:branched-chain amino acid transmembrane transporter activity"/>
    <property type="evidence" value="ECO:0007669"/>
    <property type="project" value="InterPro"/>
</dbReference>
<dbReference type="Proteomes" id="UP000323274">
    <property type="component" value="Unassembled WGS sequence"/>
</dbReference>
<feature type="transmembrane region" description="Helical" evidence="6">
    <location>
        <begin position="12"/>
        <end position="29"/>
    </location>
</feature>
<feature type="transmembrane region" description="Helical" evidence="6">
    <location>
        <begin position="121"/>
        <end position="141"/>
    </location>
</feature>
<evidence type="ECO:0000256" key="5">
    <source>
        <dbReference type="ARBA" id="ARBA00023136"/>
    </source>
</evidence>
<feature type="transmembrane region" description="Helical" evidence="6">
    <location>
        <begin position="240"/>
        <end position="267"/>
    </location>
</feature>
<evidence type="ECO:0000256" key="6">
    <source>
        <dbReference type="SAM" id="Phobius"/>
    </source>
</evidence>
<evidence type="ECO:0000256" key="1">
    <source>
        <dbReference type="ARBA" id="ARBA00004651"/>
    </source>
</evidence>
<gene>
    <name evidence="7" type="ORF">LCIT_11530</name>
</gene>
<feature type="transmembrane region" description="Helical" evidence="6">
    <location>
        <begin position="279"/>
        <end position="298"/>
    </location>
</feature>
<keyword evidence="2" id="KW-1003">Cell membrane</keyword>
<evidence type="ECO:0000313" key="8">
    <source>
        <dbReference type="Proteomes" id="UP000323274"/>
    </source>
</evidence>
<feature type="transmembrane region" description="Helical" evidence="6">
    <location>
        <begin position="63"/>
        <end position="82"/>
    </location>
</feature>
<keyword evidence="4 6" id="KW-1133">Transmembrane helix</keyword>
<comment type="subcellular location">
    <subcellularLocation>
        <location evidence="1">Cell membrane</location>
        <topology evidence="1">Multi-pass membrane protein</topology>
    </subcellularLocation>
</comment>
<dbReference type="InterPro" id="IPR001851">
    <property type="entry name" value="ABC_transp_permease"/>
</dbReference>
<organism evidence="7 8">
    <name type="scientific">Leuconostoc citreum</name>
    <dbReference type="NCBI Taxonomy" id="33964"/>
    <lineage>
        <taxon>Bacteria</taxon>
        <taxon>Bacillati</taxon>
        <taxon>Bacillota</taxon>
        <taxon>Bacilli</taxon>
        <taxon>Lactobacillales</taxon>
        <taxon>Lactobacillaceae</taxon>
        <taxon>Leuconostoc</taxon>
    </lineage>
</organism>
<evidence type="ECO:0000256" key="3">
    <source>
        <dbReference type="ARBA" id="ARBA00022692"/>
    </source>
</evidence>
<feature type="transmembrane region" description="Helical" evidence="6">
    <location>
        <begin position="35"/>
        <end position="56"/>
    </location>
</feature>
<dbReference type="RefSeq" id="WP_040176709.1">
    <property type="nucleotide sequence ID" value="NZ_BJJW01000006.1"/>
</dbReference>
<name>A0A5A5TYQ1_LEUCI</name>
<dbReference type="PANTHER" id="PTHR30482:SF10">
    <property type="entry name" value="HIGH-AFFINITY BRANCHED-CHAIN AMINO ACID TRANSPORT PROTEIN BRAE"/>
    <property type="match status" value="1"/>
</dbReference>
<dbReference type="CDD" id="cd06581">
    <property type="entry name" value="TM_PBP1_LivM_like"/>
    <property type="match status" value="1"/>
</dbReference>
<keyword evidence="5 6" id="KW-0472">Membrane</keyword>
<feature type="transmembrane region" description="Helical" evidence="6">
    <location>
        <begin position="88"/>
        <end position="109"/>
    </location>
</feature>
<protein>
    <submittedName>
        <fullName evidence="7">Branched-chain amino acid ABC transporter permease</fullName>
    </submittedName>
</protein>
<accession>A0A5A5TYQ1</accession>
<comment type="caution">
    <text evidence="7">The sequence shown here is derived from an EMBL/GenBank/DDBJ whole genome shotgun (WGS) entry which is preliminary data.</text>
</comment>
<reference evidence="7 8" key="1">
    <citation type="submission" date="2019-04" db="EMBL/GenBank/DDBJ databases">
        <title>A pseudo-fructophilic Leuconostoc citreum strain F192-5 isolated from peel of satsuma mandarin: the first report for isolation and characterization of strain-dependent fructophilic-like characteristics.</title>
        <authorList>
            <person name="Maeno S."/>
            <person name="Tanizawa Y."/>
            <person name="Kajikawa A."/>
            <person name="Kanesaki Y."/>
            <person name="Kubota E."/>
            <person name="Arita M."/>
            <person name="Leon D."/>
            <person name="Endo A."/>
        </authorList>
    </citation>
    <scope>NUCLEOTIDE SEQUENCE [LARGE SCALE GENOMIC DNA]</scope>
    <source>
        <strain evidence="7 8">F192-5</strain>
    </source>
</reference>
<dbReference type="PANTHER" id="PTHR30482">
    <property type="entry name" value="HIGH-AFFINITY BRANCHED-CHAIN AMINO ACID TRANSPORT SYSTEM PERMEASE"/>
    <property type="match status" value="1"/>
</dbReference>